<proteinExistence type="predicted"/>
<keyword evidence="1" id="KW-0812">Transmembrane</keyword>
<sequence length="332" mass="39118">MMCYIIVRRIIIIKSYSTRSNKYQITRICVKIYVNRVNVISVFSLAYVFVHNRIARGTIIRKCSRVQTDYLYNRLHANRFACTDDYAVFTSCILLVYLINYCDFEVILNIHNCSCERAFLCVDFNCIVKMKVRDFNKQNISPLRSSTDFIELFKFNFNYYTSQFKFIDYNNNLVFFVFIFSFRLFMRLCSIRVTMAFLWWKENKVCETCVDAIVSGGALKCSFATNQRINGTVAKRHFSGPLRHFGFPIVLSKMICLPVILYRYYYNFIIVIIINVIPMLGVKFLRGSVIETPFLFNFYYRCYPVSGFCSCFKFDSCSCQLSFINVMRSVTL</sequence>
<dbReference type="OrthoDB" id="7401442at2759"/>
<keyword evidence="2" id="KW-1185">Reference proteome</keyword>
<dbReference type="RefSeq" id="XP_050558031.1">
    <property type="nucleotide sequence ID" value="XM_050702074.1"/>
</dbReference>
<feature type="transmembrane region" description="Helical" evidence="1">
    <location>
        <begin position="245"/>
        <end position="262"/>
    </location>
</feature>
<name>A0A9R0E437_SPOFR</name>
<protein>
    <submittedName>
        <fullName evidence="3">Uncharacterized protein LOC126912016</fullName>
    </submittedName>
</protein>
<evidence type="ECO:0000256" key="1">
    <source>
        <dbReference type="SAM" id="Phobius"/>
    </source>
</evidence>
<organism evidence="2 3">
    <name type="scientific">Spodoptera frugiperda</name>
    <name type="common">Fall armyworm</name>
    <dbReference type="NCBI Taxonomy" id="7108"/>
    <lineage>
        <taxon>Eukaryota</taxon>
        <taxon>Metazoa</taxon>
        <taxon>Ecdysozoa</taxon>
        <taxon>Arthropoda</taxon>
        <taxon>Hexapoda</taxon>
        <taxon>Insecta</taxon>
        <taxon>Pterygota</taxon>
        <taxon>Neoptera</taxon>
        <taxon>Endopterygota</taxon>
        <taxon>Lepidoptera</taxon>
        <taxon>Glossata</taxon>
        <taxon>Ditrysia</taxon>
        <taxon>Noctuoidea</taxon>
        <taxon>Noctuidae</taxon>
        <taxon>Amphipyrinae</taxon>
        <taxon>Spodoptera</taxon>
    </lineage>
</organism>
<evidence type="ECO:0000313" key="3">
    <source>
        <dbReference type="RefSeq" id="XP_050558031.1"/>
    </source>
</evidence>
<dbReference type="AlphaFoldDB" id="A0A9R0E437"/>
<feature type="transmembrane region" description="Helical" evidence="1">
    <location>
        <begin position="169"/>
        <end position="186"/>
    </location>
</feature>
<dbReference type="Proteomes" id="UP000829999">
    <property type="component" value="Chromosome 21"/>
</dbReference>
<dbReference type="GeneID" id="126912016"/>
<feature type="transmembrane region" description="Helical" evidence="1">
    <location>
        <begin position="268"/>
        <end position="285"/>
    </location>
</feature>
<accession>A0A9R0E437</accession>
<keyword evidence="1" id="KW-1133">Transmembrane helix</keyword>
<keyword evidence="1" id="KW-0472">Membrane</keyword>
<reference evidence="3" key="1">
    <citation type="submission" date="2025-08" db="UniProtKB">
        <authorList>
            <consortium name="RefSeq"/>
        </authorList>
    </citation>
    <scope>IDENTIFICATION</scope>
    <source>
        <tissue evidence="3">Whole larval tissue</tissue>
    </source>
</reference>
<gene>
    <name evidence="3" type="primary">LOC126912016</name>
</gene>
<evidence type="ECO:0000313" key="2">
    <source>
        <dbReference type="Proteomes" id="UP000829999"/>
    </source>
</evidence>